<dbReference type="EMBL" id="JBJDOT010000039">
    <property type="protein sequence ID" value="MFK3866226.1"/>
    <property type="molecule type" value="Genomic_DNA"/>
</dbReference>
<feature type="coiled-coil region" evidence="1">
    <location>
        <begin position="62"/>
        <end position="108"/>
    </location>
</feature>
<keyword evidence="4" id="KW-1185">Reference proteome</keyword>
<evidence type="ECO:0000313" key="3">
    <source>
        <dbReference type="EMBL" id="MFK3866226.1"/>
    </source>
</evidence>
<evidence type="ECO:0000256" key="2">
    <source>
        <dbReference type="SAM" id="Phobius"/>
    </source>
</evidence>
<name>A0ABW8L6N6_9GAMM</name>
<keyword evidence="1" id="KW-0175">Coiled coil</keyword>
<keyword evidence="2" id="KW-0812">Transmembrane</keyword>
<feature type="transmembrane region" description="Helical" evidence="2">
    <location>
        <begin position="29"/>
        <end position="47"/>
    </location>
</feature>
<protein>
    <submittedName>
        <fullName evidence="3">Type II secretion system protein GspM</fullName>
    </submittedName>
</protein>
<evidence type="ECO:0000256" key="1">
    <source>
        <dbReference type="SAM" id="Coils"/>
    </source>
</evidence>
<dbReference type="Pfam" id="PF04612">
    <property type="entry name" value="T2SSM"/>
    <property type="match status" value="1"/>
</dbReference>
<organism evidence="3 4">
    <name type="scientific">Pseudoalteromonas rhizosphaerae</name>
    <dbReference type="NCBI Taxonomy" id="2518973"/>
    <lineage>
        <taxon>Bacteria</taxon>
        <taxon>Pseudomonadati</taxon>
        <taxon>Pseudomonadota</taxon>
        <taxon>Gammaproteobacteria</taxon>
        <taxon>Alteromonadales</taxon>
        <taxon>Pseudoalteromonadaceae</taxon>
        <taxon>Pseudoalteromonas</taxon>
    </lineage>
</organism>
<sequence>MKTEKSSRSWPIWVKYQARFAALQIREKLAILFAGLFIILYLGYLFIVEPTQIQANKQHQANTQAQQKITQNRTQLAMLEQALSNDYTKELRSQIERAKSELTITDEKLSQFSKGFVSAERVPNMLQQLLKESTEVKVVSFKVLEPKAVDVTKVGANEAKTLFFEHQMVLTLQGQYFNLQQYLASLKQSKEKLLIQRFDYQVEDYPRAQLIIHIATVSANEKFIAL</sequence>
<keyword evidence="2" id="KW-1133">Transmembrane helix</keyword>
<reference evidence="3 4" key="1">
    <citation type="submission" date="2024-11" db="EMBL/GenBank/DDBJ databases">
        <title>The Natural Products Discovery Center: Release of the First 8490 Sequenced Strains for Exploring Actinobacteria Biosynthetic Diversity.</title>
        <authorList>
            <person name="Kalkreuter E."/>
            <person name="Kautsar S.A."/>
            <person name="Yang D."/>
            <person name="Bader C.D."/>
            <person name="Teijaro C.N."/>
            <person name="Fluegel L."/>
            <person name="Davis C.M."/>
            <person name="Simpson J.R."/>
            <person name="Lauterbach L."/>
            <person name="Steele A.D."/>
            <person name="Gui C."/>
            <person name="Meng S."/>
            <person name="Li G."/>
            <person name="Viehrig K."/>
            <person name="Ye F."/>
            <person name="Su P."/>
            <person name="Kiefer A.F."/>
            <person name="Nichols A."/>
            <person name="Cepeda A.J."/>
            <person name="Yan W."/>
            <person name="Fan B."/>
            <person name="Jiang Y."/>
            <person name="Adhikari A."/>
            <person name="Zheng C.-J."/>
            <person name="Schuster L."/>
            <person name="Cowan T.M."/>
            <person name="Smanski M.J."/>
            <person name="Chevrette M.G."/>
            <person name="De Carvalho L.P.S."/>
            <person name="Shen B."/>
        </authorList>
    </citation>
    <scope>NUCLEOTIDE SEQUENCE [LARGE SCALE GENOMIC DNA]</scope>
    <source>
        <strain evidence="3 4">NPDC078403</strain>
    </source>
</reference>
<dbReference type="InterPro" id="IPR007690">
    <property type="entry name" value="T2SS_GspM"/>
</dbReference>
<dbReference type="Proteomes" id="UP001620262">
    <property type="component" value="Unassembled WGS sequence"/>
</dbReference>
<dbReference type="RefSeq" id="WP_404676345.1">
    <property type="nucleotide sequence ID" value="NZ_JBJDOT010000039.1"/>
</dbReference>
<keyword evidence="2" id="KW-0472">Membrane</keyword>
<proteinExistence type="predicted"/>
<comment type="caution">
    <text evidence="3">The sequence shown here is derived from an EMBL/GenBank/DDBJ whole genome shotgun (WGS) entry which is preliminary data.</text>
</comment>
<accession>A0ABW8L6N6</accession>
<evidence type="ECO:0000313" key="4">
    <source>
        <dbReference type="Proteomes" id="UP001620262"/>
    </source>
</evidence>
<gene>
    <name evidence="3" type="primary">gspM</name>
    <name evidence="3" type="ORF">ACI2JU_20455</name>
</gene>